<dbReference type="InterPro" id="IPR001322">
    <property type="entry name" value="Lamin_tail_dom"/>
</dbReference>
<sequence length="347" mass="38340">MPIENYGVWKATPIRYTYETKEQDPKSPHLSLYYRDEEPAEGRAAINIKSGDKSDSRLVYWTVPDFHHPIIEGLADLSPGFHELEANDDLALDYIRSNLFQRQTGKLLPHDIEGENNDILDTLKPIVDRAISSKATVYLFGSAFGDGKGIHNVHMNQGSPRRWARDNGVYHDGCLIIQFDDHWEGVFLGFASQAVHTGDSGRDAGQPTPPQGYLKWADFLDVDIAPEDRETNELCDRPVLITEAMVNPKGPDNQPGVAPETVTLLNRTTSGVLLTGWSIINKSNQSQKLPDGDVLSTGSSRKFEVPNCPLSNKGGTITLLNADGLKVHGVSYTKNMARPEDAAISFN</sequence>
<dbReference type="Proteomes" id="UP000800093">
    <property type="component" value="Unassembled WGS sequence"/>
</dbReference>
<evidence type="ECO:0000313" key="3">
    <source>
        <dbReference type="Proteomes" id="UP000800093"/>
    </source>
</evidence>
<dbReference type="Pfam" id="PF10042">
    <property type="entry name" value="DUF2278"/>
    <property type="match status" value="1"/>
</dbReference>
<evidence type="ECO:0000259" key="1">
    <source>
        <dbReference type="PROSITE" id="PS51841"/>
    </source>
</evidence>
<dbReference type="PROSITE" id="PS51841">
    <property type="entry name" value="LTD"/>
    <property type="match status" value="1"/>
</dbReference>
<gene>
    <name evidence="2" type="ORF">CC78DRAFT_459950</name>
</gene>
<dbReference type="OrthoDB" id="3753109at2759"/>
<feature type="domain" description="LTD" evidence="1">
    <location>
        <begin position="236"/>
        <end position="334"/>
    </location>
</feature>
<dbReference type="InterPro" id="IPR036415">
    <property type="entry name" value="Lamin_tail_dom_sf"/>
</dbReference>
<dbReference type="InterPro" id="IPR019268">
    <property type="entry name" value="DUF2278"/>
</dbReference>
<protein>
    <recommendedName>
        <fullName evidence="1">LTD domain-containing protein</fullName>
    </recommendedName>
</protein>
<accession>A0A9P4KDT6</accession>
<name>A0A9P4KDT6_9PLEO</name>
<proteinExistence type="predicted"/>
<reference evidence="3" key="1">
    <citation type="journal article" date="2020" name="Stud. Mycol.">
        <title>101 Dothideomycetes genomes: A test case for predicting lifestyles and emergence of pathogens.</title>
        <authorList>
            <person name="Haridas S."/>
            <person name="Albert R."/>
            <person name="Binder M."/>
            <person name="Bloem J."/>
            <person name="LaButti K."/>
            <person name="Salamov A."/>
            <person name="Andreopoulos B."/>
            <person name="Baker S."/>
            <person name="Barry K."/>
            <person name="Bills G."/>
            <person name="Bluhm B."/>
            <person name="Cannon C."/>
            <person name="Castanera R."/>
            <person name="Culley D."/>
            <person name="Daum C."/>
            <person name="Ezra D."/>
            <person name="Gonzalez J."/>
            <person name="Henrissat B."/>
            <person name="Kuo A."/>
            <person name="Liang C."/>
            <person name="Lipzen A."/>
            <person name="Lutzoni F."/>
            <person name="Magnuson J."/>
            <person name="Mondo S."/>
            <person name="Nolan M."/>
            <person name="Ohm R."/>
            <person name="Pangilinan J."/>
            <person name="Park H.-J."/>
            <person name="Ramirez L."/>
            <person name="Alfaro M."/>
            <person name="Sun H."/>
            <person name="Tritt A."/>
            <person name="Yoshinaga Y."/>
            <person name="Zwiers L.-H."/>
            <person name="Turgeon B."/>
            <person name="Goodwin S."/>
            <person name="Spatafora J."/>
            <person name="Crous P."/>
            <person name="Grigoriev I."/>
        </authorList>
    </citation>
    <scope>NUCLEOTIDE SEQUENCE [LARGE SCALE GENOMIC DNA]</scope>
    <source>
        <strain evidence="3">CBS 304.66</strain>
    </source>
</reference>
<organism evidence="2 3">
    <name type="scientific">Lojkania enalia</name>
    <dbReference type="NCBI Taxonomy" id="147567"/>
    <lineage>
        <taxon>Eukaryota</taxon>
        <taxon>Fungi</taxon>
        <taxon>Dikarya</taxon>
        <taxon>Ascomycota</taxon>
        <taxon>Pezizomycotina</taxon>
        <taxon>Dothideomycetes</taxon>
        <taxon>Pleosporomycetidae</taxon>
        <taxon>Pleosporales</taxon>
        <taxon>Pleosporales incertae sedis</taxon>
        <taxon>Lojkania</taxon>
    </lineage>
</organism>
<dbReference type="AlphaFoldDB" id="A0A9P4KDT6"/>
<evidence type="ECO:0000313" key="2">
    <source>
        <dbReference type="EMBL" id="KAF2266027.1"/>
    </source>
</evidence>
<keyword evidence="3" id="KW-1185">Reference proteome</keyword>
<dbReference type="EMBL" id="ML986601">
    <property type="protein sequence ID" value="KAF2266027.1"/>
    <property type="molecule type" value="Genomic_DNA"/>
</dbReference>
<dbReference type="SUPFAM" id="SSF74853">
    <property type="entry name" value="Lamin A/C globular tail domain"/>
    <property type="match status" value="1"/>
</dbReference>
<comment type="caution">
    <text evidence="2">The sequence shown here is derived from an EMBL/GenBank/DDBJ whole genome shotgun (WGS) entry which is preliminary data.</text>
</comment>